<feature type="binding site" evidence="5">
    <location>
        <position position="233"/>
    </location>
    <ligand>
        <name>NAD(+)</name>
        <dbReference type="ChEBI" id="CHEBI:57540"/>
    </ligand>
</feature>
<protein>
    <recommendedName>
        <fullName evidence="3">Glutamate dehydrogenase</fullName>
    </recommendedName>
</protein>
<feature type="active site" description="Proton donor" evidence="4">
    <location>
        <position position="114"/>
    </location>
</feature>
<dbReference type="Gene3D" id="3.40.50.10860">
    <property type="entry name" value="Leucine Dehydrogenase, chain A, domain 1"/>
    <property type="match status" value="1"/>
</dbReference>
<dbReference type="GO" id="GO:0004352">
    <property type="term" value="F:glutamate dehydrogenase (NAD+) activity"/>
    <property type="evidence" value="ECO:0007669"/>
    <property type="project" value="TreeGrafter"/>
</dbReference>
<dbReference type="STRING" id="688270.Celal_0994"/>
<dbReference type="SUPFAM" id="SSF53223">
    <property type="entry name" value="Aminoacid dehydrogenase-like, N-terminal domain"/>
    <property type="match status" value="1"/>
</dbReference>
<evidence type="ECO:0000313" key="10">
    <source>
        <dbReference type="EMBL" id="ADV48319.1"/>
    </source>
</evidence>
<evidence type="ECO:0000313" key="11">
    <source>
        <dbReference type="Proteomes" id="UP000008634"/>
    </source>
</evidence>
<dbReference type="Pfam" id="PF00208">
    <property type="entry name" value="ELFV_dehydrog"/>
    <property type="match status" value="1"/>
</dbReference>
<dbReference type="PANTHER" id="PTHR11606">
    <property type="entry name" value="GLUTAMATE DEHYDROGENASE"/>
    <property type="match status" value="1"/>
</dbReference>
<dbReference type="InterPro" id="IPR036291">
    <property type="entry name" value="NAD(P)-bd_dom_sf"/>
</dbReference>
<dbReference type="InterPro" id="IPR006097">
    <property type="entry name" value="Glu/Leu/Phe/Val/Trp_DH_dimer"/>
</dbReference>
<dbReference type="PANTHER" id="PTHR11606:SF13">
    <property type="entry name" value="GLUTAMATE DEHYDROGENASE 1, MITOCHONDRIAL"/>
    <property type="match status" value="1"/>
</dbReference>
<dbReference type="GO" id="GO:0000166">
    <property type="term" value="F:nucleotide binding"/>
    <property type="evidence" value="ECO:0007669"/>
    <property type="project" value="UniProtKB-KW"/>
</dbReference>
<proteinExistence type="inferred from homology"/>
<keyword evidence="5" id="KW-0520">NAD</keyword>
<feature type="binding site" evidence="5">
    <location>
        <position position="102"/>
    </location>
    <ligand>
        <name>substrate</name>
    </ligand>
</feature>
<name>E6X508_CELAD</name>
<dbReference type="EMBL" id="CP002453">
    <property type="protein sequence ID" value="ADV48319.1"/>
    <property type="molecule type" value="Genomic_DNA"/>
</dbReference>
<dbReference type="InterPro" id="IPR033922">
    <property type="entry name" value="NAD_bind_Glu_DH"/>
</dbReference>
<evidence type="ECO:0000256" key="5">
    <source>
        <dbReference type="PIRSR" id="PIRSR000185-2"/>
    </source>
</evidence>
<dbReference type="InterPro" id="IPR014362">
    <property type="entry name" value="Glu_DH"/>
</dbReference>
<dbReference type="Gene3D" id="3.40.50.720">
    <property type="entry name" value="NAD(P)-binding Rossmann-like Domain"/>
    <property type="match status" value="1"/>
</dbReference>
<evidence type="ECO:0000256" key="1">
    <source>
        <dbReference type="ARBA" id="ARBA00006382"/>
    </source>
</evidence>
<dbReference type="RefSeq" id="WP_013549806.1">
    <property type="nucleotide sequence ID" value="NC_014934.1"/>
</dbReference>
<gene>
    <name evidence="10" type="ordered locus">Celal_0994</name>
</gene>
<dbReference type="PIRSF" id="PIRSF000185">
    <property type="entry name" value="Glu_DH"/>
    <property type="match status" value="1"/>
</dbReference>
<evidence type="ECO:0000256" key="6">
    <source>
        <dbReference type="PIRSR" id="PIRSR000185-3"/>
    </source>
</evidence>
<dbReference type="InterPro" id="IPR033524">
    <property type="entry name" value="Glu/Leu/Phe/Val_DH_AS"/>
</dbReference>
<dbReference type="InterPro" id="IPR046346">
    <property type="entry name" value="Aminoacid_DH-like_N_sf"/>
</dbReference>
<dbReference type="CDD" id="cd01076">
    <property type="entry name" value="NAD_bind_1_Glu_DH"/>
    <property type="match status" value="1"/>
</dbReference>
<evidence type="ECO:0000256" key="4">
    <source>
        <dbReference type="PIRSR" id="PIRSR000185-1"/>
    </source>
</evidence>
<dbReference type="eggNOG" id="COG0334">
    <property type="taxonomic scope" value="Bacteria"/>
</dbReference>
<feature type="site" description="Important for catalysis" evidence="6">
    <location>
        <position position="154"/>
    </location>
</feature>
<dbReference type="AlphaFoldDB" id="E6X508"/>
<evidence type="ECO:0000256" key="3">
    <source>
        <dbReference type="PIRNR" id="PIRNR000185"/>
    </source>
</evidence>
<dbReference type="SUPFAM" id="SSF51735">
    <property type="entry name" value="NAD(P)-binding Rossmann-fold domains"/>
    <property type="match status" value="1"/>
</dbReference>
<dbReference type="SMART" id="SM00839">
    <property type="entry name" value="ELFV_dehydrog"/>
    <property type="match status" value="1"/>
</dbReference>
<dbReference type="Proteomes" id="UP000008634">
    <property type="component" value="Chromosome"/>
</dbReference>
<dbReference type="OrthoDB" id="9803297at2"/>
<keyword evidence="11" id="KW-1185">Reference proteome</keyword>
<organism evidence="10 11">
    <name type="scientific">Cellulophaga algicola (strain DSM 14237 / IC166 / ACAM 630)</name>
    <dbReference type="NCBI Taxonomy" id="688270"/>
    <lineage>
        <taxon>Bacteria</taxon>
        <taxon>Pseudomonadati</taxon>
        <taxon>Bacteroidota</taxon>
        <taxon>Flavobacteriia</taxon>
        <taxon>Flavobacteriales</taxon>
        <taxon>Flavobacteriaceae</taxon>
        <taxon>Cellulophaga</taxon>
    </lineage>
</organism>
<comment type="similarity">
    <text evidence="1 3 7">Belongs to the Glu/Leu/Phe/Val dehydrogenases family.</text>
</comment>
<feature type="coiled-coil region" evidence="8">
    <location>
        <begin position="374"/>
        <end position="401"/>
    </location>
</feature>
<keyword evidence="2 3" id="KW-0560">Oxidoreductase</keyword>
<dbReference type="HOGENOM" id="CLU_025763_1_2_10"/>
<reference evidence="10 11" key="1">
    <citation type="journal article" date="2010" name="Stand. Genomic Sci.">
        <title>Complete genome sequence of Cellulophaga algicola type strain (IC166).</title>
        <authorList>
            <person name="Abt B."/>
            <person name="Lu M."/>
            <person name="Misra M."/>
            <person name="Han C."/>
            <person name="Nolan M."/>
            <person name="Lucas S."/>
            <person name="Hammon N."/>
            <person name="Deshpande S."/>
            <person name="Cheng J.F."/>
            <person name="Tapia R."/>
            <person name="Goodwin L."/>
            <person name="Pitluck S."/>
            <person name="Liolios K."/>
            <person name="Pagani I."/>
            <person name="Ivanova N."/>
            <person name="Mavromatis K."/>
            <person name="Ovchinikova G."/>
            <person name="Pati A."/>
            <person name="Chen A."/>
            <person name="Palaniappan K."/>
            <person name="Land M."/>
            <person name="Hauser L."/>
            <person name="Chang Y.J."/>
            <person name="Jeffries C.D."/>
            <person name="Detter J.C."/>
            <person name="Brambilla E."/>
            <person name="Rohde M."/>
            <person name="Tindall B.J."/>
            <person name="Goker M."/>
            <person name="Woyke T."/>
            <person name="Bristow J."/>
            <person name="Eisen J.A."/>
            <person name="Markowitz V."/>
            <person name="Hugenholtz P."/>
            <person name="Kyrpides N.C."/>
            <person name="Klenk H.P."/>
            <person name="Lapidus A."/>
        </authorList>
    </citation>
    <scope>NUCLEOTIDE SEQUENCE [LARGE SCALE GENOMIC DNA]</scope>
    <source>
        <strain evidence="11">DSM 14237 / IC166 / ACAM 630</strain>
    </source>
</reference>
<evidence type="ECO:0000259" key="9">
    <source>
        <dbReference type="SMART" id="SM00839"/>
    </source>
</evidence>
<evidence type="ECO:0000256" key="8">
    <source>
        <dbReference type="SAM" id="Coils"/>
    </source>
</evidence>
<accession>E6X508</accession>
<dbReference type="InterPro" id="IPR006095">
    <property type="entry name" value="Glu/Leu/Phe/Val/Trp_DH"/>
</dbReference>
<dbReference type="Pfam" id="PF02812">
    <property type="entry name" value="ELFV_dehydrog_N"/>
    <property type="match status" value="1"/>
</dbReference>
<keyword evidence="5" id="KW-0547">Nucleotide-binding</keyword>
<dbReference type="InterPro" id="IPR006096">
    <property type="entry name" value="Glu/Leu/Phe/Val/Trp_DH_C"/>
</dbReference>
<keyword evidence="8" id="KW-0175">Coiled coil</keyword>
<dbReference type="PRINTS" id="PR00082">
    <property type="entry name" value="GLFDHDRGNASE"/>
</dbReference>
<evidence type="ECO:0000256" key="7">
    <source>
        <dbReference type="RuleBase" id="RU004417"/>
    </source>
</evidence>
<dbReference type="KEGG" id="cao:Celal_0994"/>
<feature type="binding site" evidence="5">
    <location>
        <position position="362"/>
    </location>
    <ligand>
        <name>substrate</name>
    </ligand>
</feature>
<feature type="binding site" evidence="5">
    <location>
        <position position="202"/>
    </location>
    <ligand>
        <name>NAD(+)</name>
        <dbReference type="ChEBI" id="CHEBI:57540"/>
    </ligand>
</feature>
<evidence type="ECO:0000256" key="2">
    <source>
        <dbReference type="ARBA" id="ARBA00023002"/>
    </source>
</evidence>
<sequence length="429" mass="47811">MIAKAKEVKATKQGMLDNVMRQFNNAADIIDLNSNIRKILEITNNELVVHFPVKMDNGEVEIFTGYRVQHNNALGPYKGGLRYHPTVDIDAARALAMWMTWKTSLAGLPYGGAKGGIQLDPSKYSISELERITRRFTYALGDNIGPELDIPAPDVNTNPQTMAWILDTYMSTKSPSERSKNMHVVTGKPLGAGGSEGRDRATGYGVFLNIKFWALEKKIDLKDKKFIVQGFGNVGYWTAHFLEKEGAKLVAVQDQFGCITNENGIEVETLFEYTKANKGSILGFANTTPIKNKDFFSVDCDICIPAALGNQITEENAPSIKAYLIAEGANGPTDINAEQILLKKGTDIIPDILCNSGGVICSYFEWLQNRNGEIWHLNEVMEKLEKKLEESFRKVIETSKRRAVDMRTAAFIIAIERLELAYVQRGIFP</sequence>
<feature type="binding site" evidence="5">
    <location>
        <position position="78"/>
    </location>
    <ligand>
        <name>substrate</name>
    </ligand>
</feature>
<dbReference type="PROSITE" id="PS00074">
    <property type="entry name" value="GLFV_DEHYDROGENASE"/>
    <property type="match status" value="1"/>
</dbReference>
<feature type="domain" description="Glutamate/phenylalanine/leucine/valine/L-tryptophan dehydrogenase C-terminal" evidence="9">
    <location>
        <begin position="195"/>
        <end position="426"/>
    </location>
</feature>
<dbReference type="GO" id="GO:0006538">
    <property type="term" value="P:L-glutamate catabolic process"/>
    <property type="evidence" value="ECO:0007669"/>
    <property type="project" value="TreeGrafter"/>
</dbReference>